<evidence type="ECO:0000313" key="1">
    <source>
        <dbReference type="EMBL" id="GFS12993.1"/>
    </source>
</evidence>
<name>A0AAV4IR07_9GAST</name>
<dbReference type="Proteomes" id="UP000762676">
    <property type="component" value="Unassembled WGS sequence"/>
</dbReference>
<dbReference type="EMBL" id="BMAT01002740">
    <property type="protein sequence ID" value="GFS12993.1"/>
    <property type="molecule type" value="Genomic_DNA"/>
</dbReference>
<comment type="caution">
    <text evidence="1">The sequence shown here is derived from an EMBL/GenBank/DDBJ whole genome shotgun (WGS) entry which is preliminary data.</text>
</comment>
<dbReference type="AlphaFoldDB" id="A0AAV4IR07"/>
<keyword evidence="2" id="KW-1185">Reference proteome</keyword>
<protein>
    <submittedName>
        <fullName evidence="1">Uncharacterized protein</fullName>
    </submittedName>
</protein>
<gene>
    <name evidence="1" type="ORF">ElyMa_001386300</name>
</gene>
<reference evidence="1 2" key="1">
    <citation type="journal article" date="2021" name="Elife">
        <title>Chloroplast acquisition without the gene transfer in kleptoplastic sea slugs, Plakobranchus ocellatus.</title>
        <authorList>
            <person name="Maeda T."/>
            <person name="Takahashi S."/>
            <person name="Yoshida T."/>
            <person name="Shimamura S."/>
            <person name="Takaki Y."/>
            <person name="Nagai Y."/>
            <person name="Toyoda A."/>
            <person name="Suzuki Y."/>
            <person name="Arimoto A."/>
            <person name="Ishii H."/>
            <person name="Satoh N."/>
            <person name="Nishiyama T."/>
            <person name="Hasebe M."/>
            <person name="Maruyama T."/>
            <person name="Minagawa J."/>
            <person name="Obokata J."/>
            <person name="Shigenobu S."/>
        </authorList>
    </citation>
    <scope>NUCLEOTIDE SEQUENCE [LARGE SCALE GENOMIC DNA]</scope>
</reference>
<sequence>MDTRDNFLSSSSATPAHFCAPLSTPRFLRRSNCHDVMTQDKSQACAVRQEQTLGIMGQIYQTLASVIGNVTYKISPSPKCE</sequence>
<organism evidence="1 2">
    <name type="scientific">Elysia marginata</name>
    <dbReference type="NCBI Taxonomy" id="1093978"/>
    <lineage>
        <taxon>Eukaryota</taxon>
        <taxon>Metazoa</taxon>
        <taxon>Spiralia</taxon>
        <taxon>Lophotrochozoa</taxon>
        <taxon>Mollusca</taxon>
        <taxon>Gastropoda</taxon>
        <taxon>Heterobranchia</taxon>
        <taxon>Euthyneura</taxon>
        <taxon>Panpulmonata</taxon>
        <taxon>Sacoglossa</taxon>
        <taxon>Placobranchoidea</taxon>
        <taxon>Plakobranchidae</taxon>
        <taxon>Elysia</taxon>
    </lineage>
</organism>
<proteinExistence type="predicted"/>
<evidence type="ECO:0000313" key="2">
    <source>
        <dbReference type="Proteomes" id="UP000762676"/>
    </source>
</evidence>
<accession>A0AAV4IR07</accession>